<dbReference type="InterPro" id="IPR051044">
    <property type="entry name" value="MAG_DAG_Lipase"/>
</dbReference>
<organism evidence="2 3">
    <name type="scientific">Sandaracinus amylolyticus</name>
    <dbReference type="NCBI Taxonomy" id="927083"/>
    <lineage>
        <taxon>Bacteria</taxon>
        <taxon>Pseudomonadati</taxon>
        <taxon>Myxococcota</taxon>
        <taxon>Polyangia</taxon>
        <taxon>Polyangiales</taxon>
        <taxon>Sandaracinaceae</taxon>
        <taxon>Sandaracinus</taxon>
    </lineage>
</organism>
<dbReference type="KEGG" id="samy:DB32_007388"/>
<evidence type="ECO:0000313" key="3">
    <source>
        <dbReference type="Proteomes" id="UP000034883"/>
    </source>
</evidence>
<dbReference type="OrthoDB" id="9806902at2"/>
<dbReference type="RefSeq" id="WP_053237220.1">
    <property type="nucleotide sequence ID" value="NZ_CP011125.1"/>
</dbReference>
<sequence length="309" mass="34292">MTTTETFMLRADDGVEIAVHRWLPAGKPRGIVQIAHGMAEHGKRYARLAQQLNDAGWAVYASDHRGHGLTAKTDAEVGHFCDEDGWNRVIADLRMIAQHARREHPGVPYVLFGHSMGSFLAQTLVLRHPQELDALVLSGSTAGGGPLVAAGKQAAKLERIRVGKRGTSPLLTQLSFGSYNRGFEGRTKYDWLSRDPVEVDLYCADARCGFEVTTQTWIDLLGALEELGRGQWSRLPRELPILVFAGELDPVGERGKGVRRLVDTMRKAGLGRVTDRLYPAGRHEMINETNRDEVMGSLVRWLDEHVPRA</sequence>
<proteinExistence type="predicted"/>
<dbReference type="Gene3D" id="3.40.50.1820">
    <property type="entry name" value="alpha/beta hydrolase"/>
    <property type="match status" value="1"/>
</dbReference>
<reference evidence="2 3" key="1">
    <citation type="submission" date="2015-03" db="EMBL/GenBank/DDBJ databases">
        <title>Genome assembly of Sandaracinus amylolyticus DSM 53668.</title>
        <authorList>
            <person name="Sharma G."/>
            <person name="Subramanian S."/>
        </authorList>
    </citation>
    <scope>NUCLEOTIDE SEQUENCE [LARGE SCALE GENOMIC DNA]</scope>
    <source>
        <strain evidence="2 3">DSM 53668</strain>
    </source>
</reference>
<dbReference type="Proteomes" id="UP000034883">
    <property type="component" value="Chromosome"/>
</dbReference>
<accession>A0A0F6SHD2</accession>
<dbReference type="InterPro" id="IPR022742">
    <property type="entry name" value="Hydrolase_4"/>
</dbReference>
<dbReference type="SUPFAM" id="SSF53474">
    <property type="entry name" value="alpha/beta-Hydrolases"/>
    <property type="match status" value="1"/>
</dbReference>
<evidence type="ECO:0000313" key="2">
    <source>
        <dbReference type="EMBL" id="AKF10239.1"/>
    </source>
</evidence>
<protein>
    <submittedName>
        <fullName evidence="2">Lysophospholipase</fullName>
    </submittedName>
</protein>
<evidence type="ECO:0000259" key="1">
    <source>
        <dbReference type="Pfam" id="PF12146"/>
    </source>
</evidence>
<dbReference type="PANTHER" id="PTHR11614">
    <property type="entry name" value="PHOSPHOLIPASE-RELATED"/>
    <property type="match status" value="1"/>
</dbReference>
<name>A0A0F6SHD2_9BACT</name>
<dbReference type="Pfam" id="PF12146">
    <property type="entry name" value="Hydrolase_4"/>
    <property type="match status" value="1"/>
</dbReference>
<gene>
    <name evidence="2" type="ORF">DB32_007388</name>
</gene>
<keyword evidence="3" id="KW-1185">Reference proteome</keyword>
<dbReference type="EMBL" id="CP011125">
    <property type="protein sequence ID" value="AKF10239.1"/>
    <property type="molecule type" value="Genomic_DNA"/>
</dbReference>
<dbReference type="AlphaFoldDB" id="A0A0F6SHD2"/>
<dbReference type="STRING" id="927083.DB32_007388"/>
<feature type="domain" description="Serine aminopeptidase S33" evidence="1">
    <location>
        <begin position="27"/>
        <end position="290"/>
    </location>
</feature>
<dbReference type="InterPro" id="IPR029058">
    <property type="entry name" value="AB_hydrolase_fold"/>
</dbReference>